<feature type="transmembrane region" description="Helical" evidence="1">
    <location>
        <begin position="78"/>
        <end position="98"/>
    </location>
</feature>
<dbReference type="EMBL" id="BPLQ01004324">
    <property type="protein sequence ID" value="GIY07235.1"/>
    <property type="molecule type" value="Genomic_DNA"/>
</dbReference>
<dbReference type="AlphaFoldDB" id="A0AAV4QGR5"/>
<reference evidence="2 3" key="1">
    <citation type="submission" date="2021-06" db="EMBL/GenBank/DDBJ databases">
        <title>Caerostris darwini draft genome.</title>
        <authorList>
            <person name="Kono N."/>
            <person name="Arakawa K."/>
        </authorList>
    </citation>
    <scope>NUCLEOTIDE SEQUENCE [LARGE SCALE GENOMIC DNA]</scope>
</reference>
<sequence length="115" mass="13547">MEDNEISLFMCPDSPNRFAHTRSTESMMKVINSQWWPSLGGISFRRNWGKSFVLPFSNEFERFYHSDGFNSMEVVSNLIAKLLYCVLMSLVLLIVHLFSGREVFIEKMEYFLFVK</sequence>
<keyword evidence="3" id="KW-1185">Reference proteome</keyword>
<keyword evidence="1" id="KW-0472">Membrane</keyword>
<accession>A0AAV4QGR5</accession>
<evidence type="ECO:0000313" key="3">
    <source>
        <dbReference type="Proteomes" id="UP001054837"/>
    </source>
</evidence>
<dbReference type="Proteomes" id="UP001054837">
    <property type="component" value="Unassembled WGS sequence"/>
</dbReference>
<evidence type="ECO:0000256" key="1">
    <source>
        <dbReference type="SAM" id="Phobius"/>
    </source>
</evidence>
<keyword evidence="1" id="KW-1133">Transmembrane helix</keyword>
<proteinExistence type="predicted"/>
<evidence type="ECO:0000313" key="2">
    <source>
        <dbReference type="EMBL" id="GIY07235.1"/>
    </source>
</evidence>
<keyword evidence="1" id="KW-0812">Transmembrane</keyword>
<organism evidence="2 3">
    <name type="scientific">Caerostris darwini</name>
    <dbReference type="NCBI Taxonomy" id="1538125"/>
    <lineage>
        <taxon>Eukaryota</taxon>
        <taxon>Metazoa</taxon>
        <taxon>Ecdysozoa</taxon>
        <taxon>Arthropoda</taxon>
        <taxon>Chelicerata</taxon>
        <taxon>Arachnida</taxon>
        <taxon>Araneae</taxon>
        <taxon>Araneomorphae</taxon>
        <taxon>Entelegynae</taxon>
        <taxon>Araneoidea</taxon>
        <taxon>Araneidae</taxon>
        <taxon>Caerostris</taxon>
    </lineage>
</organism>
<protein>
    <submittedName>
        <fullName evidence="2">Uncharacterized protein</fullName>
    </submittedName>
</protein>
<comment type="caution">
    <text evidence="2">The sequence shown here is derived from an EMBL/GenBank/DDBJ whole genome shotgun (WGS) entry which is preliminary data.</text>
</comment>
<gene>
    <name evidence="2" type="ORF">CDAR_570661</name>
</gene>
<name>A0AAV4QGR5_9ARAC</name>